<evidence type="ECO:0000259" key="3">
    <source>
        <dbReference type="Pfam" id="PF18912"/>
    </source>
</evidence>
<dbReference type="Pfam" id="PF18912">
    <property type="entry name" value="DZR_2"/>
    <property type="match status" value="1"/>
</dbReference>
<comment type="similarity">
    <text evidence="1">Belongs to the ComF/GntX family.</text>
</comment>
<dbReference type="InterPro" id="IPR000836">
    <property type="entry name" value="PRTase_dom"/>
</dbReference>
<evidence type="ECO:0000256" key="1">
    <source>
        <dbReference type="ARBA" id="ARBA00008007"/>
    </source>
</evidence>
<evidence type="ECO:0000259" key="2">
    <source>
        <dbReference type="Pfam" id="PF00156"/>
    </source>
</evidence>
<dbReference type="InterPro" id="IPR029057">
    <property type="entry name" value="PRTase-like"/>
</dbReference>
<organism evidence="4 5">
    <name type="scientific">Microbulbifer variabilis</name>
    <dbReference type="NCBI Taxonomy" id="266805"/>
    <lineage>
        <taxon>Bacteria</taxon>
        <taxon>Pseudomonadati</taxon>
        <taxon>Pseudomonadota</taxon>
        <taxon>Gammaproteobacteria</taxon>
        <taxon>Cellvibrionales</taxon>
        <taxon>Microbulbiferaceae</taxon>
        <taxon>Microbulbifer</taxon>
    </lineage>
</organism>
<dbReference type="InterPro" id="IPR044005">
    <property type="entry name" value="DZR_2"/>
</dbReference>
<accession>A0ABY4VCA3</accession>
<dbReference type="InterPro" id="IPR051910">
    <property type="entry name" value="ComF/GntX_DNA_util-trans"/>
</dbReference>
<gene>
    <name evidence="4" type="ORF">MJO52_01865</name>
</gene>
<dbReference type="CDD" id="cd06223">
    <property type="entry name" value="PRTases_typeI"/>
    <property type="match status" value="1"/>
</dbReference>
<dbReference type="PANTHER" id="PTHR47505:SF1">
    <property type="entry name" value="DNA UTILIZATION PROTEIN YHGH"/>
    <property type="match status" value="1"/>
</dbReference>
<dbReference type="PANTHER" id="PTHR47505">
    <property type="entry name" value="DNA UTILIZATION PROTEIN YHGH"/>
    <property type="match status" value="1"/>
</dbReference>
<evidence type="ECO:0000313" key="4">
    <source>
        <dbReference type="EMBL" id="USD21913.1"/>
    </source>
</evidence>
<evidence type="ECO:0000313" key="5">
    <source>
        <dbReference type="Proteomes" id="UP001055658"/>
    </source>
</evidence>
<dbReference type="EMBL" id="CP092418">
    <property type="protein sequence ID" value="USD21913.1"/>
    <property type="molecule type" value="Genomic_DNA"/>
</dbReference>
<dbReference type="RefSeq" id="WP_252084307.1">
    <property type="nucleotide sequence ID" value="NZ_CP092418.1"/>
</dbReference>
<dbReference type="Proteomes" id="UP001055658">
    <property type="component" value="Chromosome"/>
</dbReference>
<proteinExistence type="inferred from homology"/>
<dbReference type="SUPFAM" id="SSF53271">
    <property type="entry name" value="PRTase-like"/>
    <property type="match status" value="1"/>
</dbReference>
<dbReference type="Gene3D" id="3.40.50.2020">
    <property type="match status" value="1"/>
</dbReference>
<feature type="domain" description="Double zinc ribbon" evidence="3">
    <location>
        <begin position="16"/>
        <end position="62"/>
    </location>
</feature>
<feature type="domain" description="Phosphoribosyltransferase" evidence="2">
    <location>
        <begin position="139"/>
        <end position="227"/>
    </location>
</feature>
<dbReference type="Pfam" id="PF00156">
    <property type="entry name" value="Pribosyltran"/>
    <property type="match status" value="1"/>
</dbReference>
<sequence length="229" mass="25506">MVYSLISARLSRYLTQCLLCGDRAGDFGICASCIRDLPYLGQACESCALPLTSSARLCPSCLRQPPHCQRVQAAWQYAFPVNQLIQRFKYQRDLAAGHSLAQLAATSIAPHNEPPDLLAPIPLHWQRYWQRGYNQAQLIASELGKQWHLPVQARLLRKTGATRTQSQLRRQQRLRNLLQSFALRESVEGIHIGLVDDVLTTGATLEAVAQILLKAGAHKVSAFVLARTP</sequence>
<reference evidence="4" key="1">
    <citation type="submission" date="2022-02" db="EMBL/GenBank/DDBJ databases">
        <title>Coral-associated bacteria.</title>
        <authorList>
            <person name="Tang K."/>
            <person name="Wang X."/>
        </authorList>
    </citation>
    <scope>NUCLEOTIDE SEQUENCE</scope>
    <source>
        <strain evidence="4">SCSIO 43006</strain>
    </source>
</reference>
<keyword evidence="5" id="KW-1185">Reference proteome</keyword>
<name>A0ABY4VCA3_9GAMM</name>
<protein>
    <submittedName>
        <fullName evidence="4">ComF family protein</fullName>
    </submittedName>
</protein>